<feature type="active site" description="Proton donor" evidence="4">
    <location>
        <position position="306"/>
    </location>
</feature>
<reference evidence="6" key="1">
    <citation type="submission" date="2023-03" db="EMBL/GenBank/DDBJ databases">
        <authorList>
            <person name="Shen W."/>
            <person name="Cai J."/>
        </authorList>
    </citation>
    <scope>NUCLEOTIDE SEQUENCE</scope>
    <source>
        <strain evidence="6">K72-2</strain>
    </source>
</reference>
<keyword evidence="2" id="KW-0058">Aromatic hydrocarbons catabolism</keyword>
<accession>A0AAW8UPM5</accession>
<evidence type="ECO:0000256" key="1">
    <source>
        <dbReference type="ARBA" id="ARBA00010088"/>
    </source>
</evidence>
<dbReference type="InterPro" id="IPR010497">
    <property type="entry name" value="Epoxide_hydro_N"/>
</dbReference>
<name>A0AAW8UPM5_ENTCA</name>
<dbReference type="Gene3D" id="3.40.50.1820">
    <property type="entry name" value="alpha/beta hydrolase"/>
    <property type="match status" value="1"/>
</dbReference>
<evidence type="ECO:0000256" key="3">
    <source>
        <dbReference type="ARBA" id="ARBA00022801"/>
    </source>
</evidence>
<gene>
    <name evidence="6" type="ORF">P7I32_12100</name>
</gene>
<evidence type="ECO:0000313" key="6">
    <source>
        <dbReference type="EMBL" id="MDT2965353.1"/>
    </source>
</evidence>
<dbReference type="GO" id="GO:0097176">
    <property type="term" value="P:epoxide metabolic process"/>
    <property type="evidence" value="ECO:0007669"/>
    <property type="project" value="TreeGrafter"/>
</dbReference>
<dbReference type="Proteomes" id="UP001268896">
    <property type="component" value="Unassembled WGS sequence"/>
</dbReference>
<comment type="similarity">
    <text evidence="1">Belongs to the peptidase S33 family.</text>
</comment>
<dbReference type="PRINTS" id="PR00412">
    <property type="entry name" value="EPOXHYDRLASE"/>
</dbReference>
<dbReference type="PIRSF" id="PIRSF001112">
    <property type="entry name" value="Epoxide_hydrolase"/>
    <property type="match status" value="1"/>
</dbReference>
<evidence type="ECO:0000256" key="4">
    <source>
        <dbReference type="PIRSR" id="PIRSR001112-1"/>
    </source>
</evidence>
<protein>
    <submittedName>
        <fullName evidence="6">Epoxide hydrolase</fullName>
    </submittedName>
</protein>
<dbReference type="RefSeq" id="WP_118214653.1">
    <property type="nucleotide sequence ID" value="NZ_CABGJK010000001.1"/>
</dbReference>
<keyword evidence="3 6" id="KW-0378">Hydrolase</keyword>
<evidence type="ECO:0000256" key="2">
    <source>
        <dbReference type="ARBA" id="ARBA00022797"/>
    </source>
</evidence>
<dbReference type="AlphaFoldDB" id="A0AAW8UPM5"/>
<dbReference type="PANTHER" id="PTHR21661">
    <property type="entry name" value="EPOXIDE HYDROLASE 1-RELATED"/>
    <property type="match status" value="1"/>
</dbReference>
<dbReference type="InterPro" id="IPR029058">
    <property type="entry name" value="AB_hydrolase_fold"/>
</dbReference>
<feature type="domain" description="Epoxide hydrolase N-terminal" evidence="5">
    <location>
        <begin position="3"/>
        <end position="107"/>
    </location>
</feature>
<dbReference type="PANTHER" id="PTHR21661:SF35">
    <property type="entry name" value="EPOXIDE HYDROLASE"/>
    <property type="match status" value="1"/>
</dbReference>
<dbReference type="InterPro" id="IPR000639">
    <property type="entry name" value="Epox_hydrolase-like"/>
</dbReference>
<dbReference type="GO" id="GO:0004301">
    <property type="term" value="F:epoxide hydrolase activity"/>
    <property type="evidence" value="ECO:0007669"/>
    <property type="project" value="TreeGrafter"/>
</dbReference>
<sequence length="387" mass="43980">MEISPFEVRISEKALSDLKKRLALTRYPDELANAGWNYGIPLDDMKTIISYWQDEFDWRNAEKKINAFANFTTTIDGLTIHFIHERGHGPNPTPLLIPHGWPSSIYELLDLIPFLTDPESFGGSPEASFDVIIPSIPGHGFSDIPKEGHFEDRKAGQILLKLMKRLGYDQFGIHGYDLGASIAGLLCLDHPDNVIGYHTTSPGNPSPLITDETPMSTAETEYLALCKRWYAKEGGYAHSLGTKPQTYAYGLNDSPVGLAAFIIEKWYLWSMQNEEDTHYHFDLDTLLTNVSIYWFTETINSSNRFYYEGQYTQWPNQFERSFVPLGVLLTSQAHERPPKEYVERLFPKILRWEELNTGGHFAAAECPALLAAHIRTFFSTVTDTTKE</sequence>
<organism evidence="6 7">
    <name type="scientific">Enterococcus casseliflavus</name>
    <name type="common">Enterococcus flavescens</name>
    <dbReference type="NCBI Taxonomy" id="37734"/>
    <lineage>
        <taxon>Bacteria</taxon>
        <taxon>Bacillati</taxon>
        <taxon>Bacillota</taxon>
        <taxon>Bacilli</taxon>
        <taxon>Lactobacillales</taxon>
        <taxon>Enterococcaceae</taxon>
        <taxon>Enterococcus</taxon>
    </lineage>
</organism>
<comment type="caution">
    <text evidence="6">The sequence shown here is derived from an EMBL/GenBank/DDBJ whole genome shotgun (WGS) entry which is preliminary data.</text>
</comment>
<dbReference type="EMBL" id="JARQDV010000007">
    <property type="protein sequence ID" value="MDT2965353.1"/>
    <property type="molecule type" value="Genomic_DNA"/>
</dbReference>
<dbReference type="Pfam" id="PF06441">
    <property type="entry name" value="EHN"/>
    <property type="match status" value="1"/>
</dbReference>
<dbReference type="InterPro" id="IPR016292">
    <property type="entry name" value="Epoxide_hydrolase"/>
</dbReference>
<proteinExistence type="inferred from homology"/>
<feature type="active site" description="Proton acceptor" evidence="4">
    <location>
        <position position="360"/>
    </location>
</feature>
<feature type="active site" description="Nucleophile" evidence="4">
    <location>
        <position position="177"/>
    </location>
</feature>
<dbReference type="SUPFAM" id="SSF53474">
    <property type="entry name" value="alpha/beta-Hydrolases"/>
    <property type="match status" value="1"/>
</dbReference>
<evidence type="ECO:0000313" key="7">
    <source>
        <dbReference type="Proteomes" id="UP001268896"/>
    </source>
</evidence>
<evidence type="ECO:0000259" key="5">
    <source>
        <dbReference type="Pfam" id="PF06441"/>
    </source>
</evidence>